<keyword evidence="4" id="KW-1185">Reference proteome</keyword>
<name>A0AA40CBT0_9PEZI</name>
<feature type="region of interest" description="Disordered" evidence="2">
    <location>
        <begin position="1"/>
        <end position="21"/>
    </location>
</feature>
<feature type="compositionally biased region" description="Basic and acidic residues" evidence="2">
    <location>
        <begin position="12"/>
        <end position="21"/>
    </location>
</feature>
<sequence length="117" mass="14071">MVETTVRNSSRNMEKELPPRPRRTQVEVLHDEIYTLRQRLARENEEKGRLIDELKEENTYLRRQVREHNKLISQLANTMRDAFTKCLTERRLPEEELVITGSGNKREEIRVYSEFDI</sequence>
<evidence type="ECO:0000313" key="4">
    <source>
        <dbReference type="Proteomes" id="UP001175000"/>
    </source>
</evidence>
<organism evidence="3 4">
    <name type="scientific">Immersiella caudata</name>
    <dbReference type="NCBI Taxonomy" id="314043"/>
    <lineage>
        <taxon>Eukaryota</taxon>
        <taxon>Fungi</taxon>
        <taxon>Dikarya</taxon>
        <taxon>Ascomycota</taxon>
        <taxon>Pezizomycotina</taxon>
        <taxon>Sordariomycetes</taxon>
        <taxon>Sordariomycetidae</taxon>
        <taxon>Sordariales</taxon>
        <taxon>Lasiosphaeriaceae</taxon>
        <taxon>Immersiella</taxon>
    </lineage>
</organism>
<feature type="coiled-coil region" evidence="1">
    <location>
        <begin position="26"/>
        <end position="71"/>
    </location>
</feature>
<feature type="compositionally biased region" description="Polar residues" evidence="2">
    <location>
        <begin position="1"/>
        <end position="11"/>
    </location>
</feature>
<comment type="caution">
    <text evidence="3">The sequence shown here is derived from an EMBL/GenBank/DDBJ whole genome shotgun (WGS) entry which is preliminary data.</text>
</comment>
<protein>
    <submittedName>
        <fullName evidence="3">Uncharacterized protein</fullName>
    </submittedName>
</protein>
<proteinExistence type="predicted"/>
<dbReference type="Gene3D" id="1.20.5.1700">
    <property type="match status" value="1"/>
</dbReference>
<evidence type="ECO:0000256" key="1">
    <source>
        <dbReference type="SAM" id="Coils"/>
    </source>
</evidence>
<accession>A0AA40CBT0</accession>
<dbReference type="EMBL" id="JAULSU010000001">
    <property type="protein sequence ID" value="KAK0631598.1"/>
    <property type="molecule type" value="Genomic_DNA"/>
</dbReference>
<dbReference type="AlphaFoldDB" id="A0AA40CBT0"/>
<evidence type="ECO:0000256" key="2">
    <source>
        <dbReference type="SAM" id="MobiDB-lite"/>
    </source>
</evidence>
<dbReference type="Proteomes" id="UP001175000">
    <property type="component" value="Unassembled WGS sequence"/>
</dbReference>
<keyword evidence="1" id="KW-0175">Coiled coil</keyword>
<reference evidence="3" key="1">
    <citation type="submission" date="2023-06" db="EMBL/GenBank/DDBJ databases">
        <title>Genome-scale phylogeny and comparative genomics of the fungal order Sordariales.</title>
        <authorList>
            <consortium name="Lawrence Berkeley National Laboratory"/>
            <person name="Hensen N."/>
            <person name="Bonometti L."/>
            <person name="Westerberg I."/>
            <person name="Brannstrom I.O."/>
            <person name="Guillou S."/>
            <person name="Cros-Aarteil S."/>
            <person name="Calhoun S."/>
            <person name="Haridas S."/>
            <person name="Kuo A."/>
            <person name="Mondo S."/>
            <person name="Pangilinan J."/>
            <person name="Riley R."/>
            <person name="Labutti K."/>
            <person name="Andreopoulos B."/>
            <person name="Lipzen A."/>
            <person name="Chen C."/>
            <person name="Yanf M."/>
            <person name="Daum C."/>
            <person name="Ng V."/>
            <person name="Clum A."/>
            <person name="Steindorff A."/>
            <person name="Ohm R."/>
            <person name="Martin F."/>
            <person name="Silar P."/>
            <person name="Natvig D."/>
            <person name="Lalanne C."/>
            <person name="Gautier V."/>
            <person name="Ament-Velasquez S.L."/>
            <person name="Kruys A."/>
            <person name="Hutchinson M.I."/>
            <person name="Powell A.J."/>
            <person name="Barry K."/>
            <person name="Miller A.N."/>
            <person name="Grigoriev I.V."/>
            <person name="Debuchy R."/>
            <person name="Gladieux P."/>
            <person name="Thoren M.H."/>
            <person name="Johannesson H."/>
        </authorList>
    </citation>
    <scope>NUCLEOTIDE SEQUENCE</scope>
    <source>
        <strain evidence="3">CBS 606.72</strain>
    </source>
</reference>
<gene>
    <name evidence="3" type="ORF">B0T14DRAFT_501964</name>
</gene>
<evidence type="ECO:0000313" key="3">
    <source>
        <dbReference type="EMBL" id="KAK0631598.1"/>
    </source>
</evidence>